<protein>
    <submittedName>
        <fullName evidence="2">Uncharacterized protein</fullName>
    </submittedName>
</protein>
<accession>A0A423VBP5</accession>
<dbReference type="InParanoid" id="A0A423VBP5"/>
<gene>
    <name evidence="2" type="ORF">VPNG_10274</name>
</gene>
<organism evidence="2 3">
    <name type="scientific">Cytospora leucostoma</name>
    <dbReference type="NCBI Taxonomy" id="1230097"/>
    <lineage>
        <taxon>Eukaryota</taxon>
        <taxon>Fungi</taxon>
        <taxon>Dikarya</taxon>
        <taxon>Ascomycota</taxon>
        <taxon>Pezizomycotina</taxon>
        <taxon>Sordariomycetes</taxon>
        <taxon>Sordariomycetidae</taxon>
        <taxon>Diaporthales</taxon>
        <taxon>Cytosporaceae</taxon>
        <taxon>Cytospora</taxon>
    </lineage>
</organism>
<evidence type="ECO:0000313" key="2">
    <source>
        <dbReference type="EMBL" id="ROV88371.1"/>
    </source>
</evidence>
<dbReference type="EMBL" id="LKEB01000120">
    <property type="protein sequence ID" value="ROV88371.1"/>
    <property type="molecule type" value="Genomic_DNA"/>
</dbReference>
<evidence type="ECO:0000256" key="1">
    <source>
        <dbReference type="SAM" id="MobiDB-lite"/>
    </source>
</evidence>
<proteinExistence type="predicted"/>
<evidence type="ECO:0000313" key="3">
    <source>
        <dbReference type="Proteomes" id="UP000285146"/>
    </source>
</evidence>
<dbReference type="AlphaFoldDB" id="A0A423VBP5"/>
<name>A0A423VBP5_9PEZI</name>
<sequence length="67" mass="7174">MRHRHMIWAEARAQMCIHPASATTATPTPTGTNPAPAPAETQMGASPDCKAWHVVVSGDECWAFANT</sequence>
<dbReference type="Proteomes" id="UP000285146">
    <property type="component" value="Unassembled WGS sequence"/>
</dbReference>
<reference evidence="2 3" key="1">
    <citation type="submission" date="2015-09" db="EMBL/GenBank/DDBJ databases">
        <title>Host preference determinants of Valsa canker pathogens revealed by comparative genomics.</title>
        <authorList>
            <person name="Yin Z."/>
            <person name="Huang L."/>
        </authorList>
    </citation>
    <scope>NUCLEOTIDE SEQUENCE [LARGE SCALE GENOMIC DNA]</scope>
    <source>
        <strain evidence="2 3">SXYLt</strain>
    </source>
</reference>
<comment type="caution">
    <text evidence="2">The sequence shown here is derived from an EMBL/GenBank/DDBJ whole genome shotgun (WGS) entry which is preliminary data.</text>
</comment>
<feature type="compositionally biased region" description="Low complexity" evidence="1">
    <location>
        <begin position="19"/>
        <end position="34"/>
    </location>
</feature>
<keyword evidence="3" id="KW-1185">Reference proteome</keyword>
<feature type="region of interest" description="Disordered" evidence="1">
    <location>
        <begin position="19"/>
        <end position="45"/>
    </location>
</feature>